<dbReference type="WBParaSite" id="DME_0000060001-mRNA-1">
    <property type="protein sequence ID" value="DME_0000060001-mRNA-1"/>
    <property type="gene ID" value="DME_0000060001"/>
</dbReference>
<evidence type="ECO:0000313" key="3">
    <source>
        <dbReference type="Proteomes" id="UP000274756"/>
    </source>
</evidence>
<evidence type="ECO:0000313" key="2">
    <source>
        <dbReference type="Proteomes" id="UP000038040"/>
    </source>
</evidence>
<dbReference type="EMBL" id="UYYG01001151">
    <property type="protein sequence ID" value="VDN54987.1"/>
    <property type="molecule type" value="Genomic_DNA"/>
</dbReference>
<evidence type="ECO:0000313" key="4">
    <source>
        <dbReference type="WBParaSite" id="DME_0000060001-mRNA-1"/>
    </source>
</evidence>
<reference evidence="1 3" key="2">
    <citation type="submission" date="2018-11" db="EMBL/GenBank/DDBJ databases">
        <authorList>
            <consortium name="Pathogen Informatics"/>
        </authorList>
    </citation>
    <scope>NUCLEOTIDE SEQUENCE [LARGE SCALE GENOMIC DNA]</scope>
</reference>
<dbReference type="AlphaFoldDB" id="A0A0N4U1U1"/>
<reference evidence="4" key="1">
    <citation type="submission" date="2017-02" db="UniProtKB">
        <authorList>
            <consortium name="WormBaseParasite"/>
        </authorList>
    </citation>
    <scope>IDENTIFICATION</scope>
</reference>
<name>A0A0N4U1U1_DRAME</name>
<sequence>MSISILAFLADMASTSPRVQRALYRFRAIILGFNHILIISLENALCPDIPSPDCILIELPPDWEYHEYVGRRERRIKNLTLSP</sequence>
<proteinExistence type="predicted"/>
<dbReference type="Proteomes" id="UP000274756">
    <property type="component" value="Unassembled WGS sequence"/>
</dbReference>
<keyword evidence="3" id="KW-1185">Reference proteome</keyword>
<organism evidence="2 4">
    <name type="scientific">Dracunculus medinensis</name>
    <name type="common">Guinea worm</name>
    <dbReference type="NCBI Taxonomy" id="318479"/>
    <lineage>
        <taxon>Eukaryota</taxon>
        <taxon>Metazoa</taxon>
        <taxon>Ecdysozoa</taxon>
        <taxon>Nematoda</taxon>
        <taxon>Chromadorea</taxon>
        <taxon>Rhabditida</taxon>
        <taxon>Spirurina</taxon>
        <taxon>Dracunculoidea</taxon>
        <taxon>Dracunculidae</taxon>
        <taxon>Dracunculus</taxon>
    </lineage>
</organism>
<dbReference type="Proteomes" id="UP000038040">
    <property type="component" value="Unplaced"/>
</dbReference>
<evidence type="ECO:0000313" key="1">
    <source>
        <dbReference type="EMBL" id="VDN54987.1"/>
    </source>
</evidence>
<gene>
    <name evidence="1" type="ORF">DME_LOCUS4960</name>
</gene>
<accession>A0A0N4U1U1</accession>
<protein>
    <submittedName>
        <fullName evidence="4">NTR domain-containing protein</fullName>
    </submittedName>
</protein>